<evidence type="ECO:0000256" key="7">
    <source>
        <dbReference type="ARBA" id="ARBA00046280"/>
    </source>
</evidence>
<dbReference type="GO" id="GO:0016020">
    <property type="term" value="C:membrane"/>
    <property type="evidence" value="ECO:0007669"/>
    <property type="project" value="InterPro"/>
</dbReference>
<dbReference type="AlphaFoldDB" id="A0A7R9WY67"/>
<dbReference type="InterPro" id="IPR011012">
    <property type="entry name" value="Longin-like_dom_sf"/>
</dbReference>
<keyword evidence="4" id="KW-0653">Protein transport</keyword>
<sequence>MIVYFVICRSQDAAVLVEMATEALRGNAPQVTTALMEHLRDHPQQAPEGDLKTFVQRNGAEGEDDIFNMFMNACTVAVRTSATMDLGDVEEHYFHLLHDDGVFYCCLSDDDELRKQKVNFAFLQAISKDFKAKYSTRKVKKAHAYAMDKDFAPTVRSVMHYYNTNHNELSRNQQIEKLKAQVEDLGDIMGRNLNLLLEREVKFDRLVDKSEQMKRDSLVFKKRAKKVKRQTMWKSYKLSILIGLFCVFSLYSILTAACGFTFEKCKASK</sequence>
<evidence type="ECO:0000256" key="5">
    <source>
        <dbReference type="ARBA" id="ARBA00022989"/>
    </source>
</evidence>
<dbReference type="Gene3D" id="1.20.5.110">
    <property type="match status" value="1"/>
</dbReference>
<evidence type="ECO:0000256" key="8">
    <source>
        <dbReference type="PROSITE-ProRule" id="PRU00290"/>
    </source>
</evidence>
<evidence type="ECO:0000259" key="11">
    <source>
        <dbReference type="PROSITE" id="PS50892"/>
    </source>
</evidence>
<dbReference type="Pfam" id="PF00957">
    <property type="entry name" value="Synaptobrevin"/>
    <property type="match status" value="1"/>
</dbReference>
<dbReference type="GO" id="GO:0005737">
    <property type="term" value="C:cytoplasm"/>
    <property type="evidence" value="ECO:0007669"/>
    <property type="project" value="UniProtKB-ARBA"/>
</dbReference>
<evidence type="ECO:0000256" key="3">
    <source>
        <dbReference type="ARBA" id="ARBA00022692"/>
    </source>
</evidence>
<keyword evidence="3 9" id="KW-0812">Transmembrane</keyword>
<dbReference type="PANTHER" id="PTHR21136">
    <property type="entry name" value="SNARE PROTEINS"/>
    <property type="match status" value="1"/>
</dbReference>
<dbReference type="InterPro" id="IPR010908">
    <property type="entry name" value="Longin_dom"/>
</dbReference>
<evidence type="ECO:0000256" key="9">
    <source>
        <dbReference type="SAM" id="Phobius"/>
    </source>
</evidence>
<gene>
    <name evidence="12" type="ORF">CAUS1442_LOCUS9385</name>
</gene>
<feature type="domain" description="V-SNARE coiled-coil homology" evidence="11">
    <location>
        <begin position="174"/>
        <end position="234"/>
    </location>
</feature>
<dbReference type="GO" id="GO:0015031">
    <property type="term" value="P:protein transport"/>
    <property type="evidence" value="ECO:0007669"/>
    <property type="project" value="UniProtKB-KW"/>
</dbReference>
<evidence type="ECO:0000259" key="10">
    <source>
        <dbReference type="PROSITE" id="PS50859"/>
    </source>
</evidence>
<protein>
    <recommendedName>
        <fullName evidence="13">V-SNARE coiled-coil homology domain-containing protein</fullName>
    </recommendedName>
</protein>
<accession>A0A7R9WY67</accession>
<dbReference type="PROSITE" id="PS50859">
    <property type="entry name" value="LONGIN"/>
    <property type="match status" value="1"/>
</dbReference>
<keyword evidence="5 9" id="KW-1133">Transmembrane helix</keyword>
<organism evidence="12">
    <name type="scientific">Craspedostauros australis</name>
    <dbReference type="NCBI Taxonomy" id="1486917"/>
    <lineage>
        <taxon>Eukaryota</taxon>
        <taxon>Sar</taxon>
        <taxon>Stramenopiles</taxon>
        <taxon>Ochrophyta</taxon>
        <taxon>Bacillariophyta</taxon>
        <taxon>Bacillariophyceae</taxon>
        <taxon>Bacillariophycidae</taxon>
        <taxon>Naviculales</taxon>
        <taxon>Naviculaceae</taxon>
        <taxon>Craspedostauros</taxon>
    </lineage>
</organism>
<evidence type="ECO:0000256" key="2">
    <source>
        <dbReference type="ARBA" id="ARBA00022448"/>
    </source>
</evidence>
<dbReference type="InterPro" id="IPR001388">
    <property type="entry name" value="Synaptobrevin-like"/>
</dbReference>
<comment type="similarity">
    <text evidence="1">Belongs to the synaptobrevin family.</text>
</comment>
<keyword evidence="8" id="KW-0175">Coiled coil</keyword>
<dbReference type="PANTHER" id="PTHR21136:SF168">
    <property type="entry name" value="VESICLE-ASSOCIATED MEMBRANE PROTEIN 9"/>
    <property type="match status" value="1"/>
</dbReference>
<evidence type="ECO:0008006" key="13">
    <source>
        <dbReference type="Google" id="ProtNLM"/>
    </source>
</evidence>
<evidence type="ECO:0000256" key="6">
    <source>
        <dbReference type="ARBA" id="ARBA00023136"/>
    </source>
</evidence>
<evidence type="ECO:0000313" key="12">
    <source>
        <dbReference type="EMBL" id="CAD8337257.1"/>
    </source>
</evidence>
<keyword evidence="6 9" id="KW-0472">Membrane</keyword>
<evidence type="ECO:0000256" key="1">
    <source>
        <dbReference type="ARBA" id="ARBA00008025"/>
    </source>
</evidence>
<name>A0A7R9WY67_9STRA</name>
<dbReference type="InterPro" id="IPR051097">
    <property type="entry name" value="Synaptobrevin-like_transport"/>
</dbReference>
<comment type="subcellular location">
    <subcellularLocation>
        <location evidence="7">Endomembrane system</location>
        <topology evidence="7">Single-pass type IV membrane protein</topology>
    </subcellularLocation>
</comment>
<evidence type="ECO:0000256" key="4">
    <source>
        <dbReference type="ARBA" id="ARBA00022927"/>
    </source>
</evidence>
<feature type="transmembrane region" description="Helical" evidence="9">
    <location>
        <begin position="238"/>
        <end position="262"/>
    </location>
</feature>
<dbReference type="EMBL" id="HBEF01014983">
    <property type="protein sequence ID" value="CAD8337257.1"/>
    <property type="molecule type" value="Transcribed_RNA"/>
</dbReference>
<dbReference type="SUPFAM" id="SSF58038">
    <property type="entry name" value="SNARE fusion complex"/>
    <property type="match status" value="1"/>
</dbReference>
<proteinExistence type="inferred from homology"/>
<dbReference type="GO" id="GO:0016192">
    <property type="term" value="P:vesicle-mediated transport"/>
    <property type="evidence" value="ECO:0007669"/>
    <property type="project" value="InterPro"/>
</dbReference>
<dbReference type="Gene3D" id="3.30.450.50">
    <property type="entry name" value="Longin domain"/>
    <property type="match status" value="1"/>
</dbReference>
<dbReference type="Pfam" id="PF13774">
    <property type="entry name" value="Longin"/>
    <property type="match status" value="1"/>
</dbReference>
<dbReference type="SMART" id="SM01270">
    <property type="entry name" value="Longin"/>
    <property type="match status" value="1"/>
</dbReference>
<dbReference type="CDD" id="cd15843">
    <property type="entry name" value="R-SNARE"/>
    <property type="match status" value="1"/>
</dbReference>
<reference evidence="12" key="1">
    <citation type="submission" date="2021-01" db="EMBL/GenBank/DDBJ databases">
        <authorList>
            <person name="Corre E."/>
            <person name="Pelletier E."/>
            <person name="Niang G."/>
            <person name="Scheremetjew M."/>
            <person name="Finn R."/>
            <person name="Kale V."/>
            <person name="Holt S."/>
            <person name="Cochrane G."/>
            <person name="Meng A."/>
            <person name="Brown T."/>
            <person name="Cohen L."/>
        </authorList>
    </citation>
    <scope>NUCLEOTIDE SEQUENCE</scope>
    <source>
        <strain evidence="12">CCMP3328</strain>
    </source>
</reference>
<feature type="domain" description="Longin" evidence="10">
    <location>
        <begin position="90"/>
        <end position="155"/>
    </location>
</feature>
<dbReference type="InterPro" id="IPR042855">
    <property type="entry name" value="V_SNARE_CC"/>
</dbReference>
<dbReference type="SUPFAM" id="SSF64356">
    <property type="entry name" value="SNARE-like"/>
    <property type="match status" value="1"/>
</dbReference>
<keyword evidence="2" id="KW-0813">Transport</keyword>
<dbReference type="CDD" id="cd14824">
    <property type="entry name" value="Longin"/>
    <property type="match status" value="1"/>
</dbReference>
<dbReference type="PROSITE" id="PS50892">
    <property type="entry name" value="V_SNARE"/>
    <property type="match status" value="1"/>
</dbReference>
<dbReference type="GO" id="GO:0012505">
    <property type="term" value="C:endomembrane system"/>
    <property type="evidence" value="ECO:0007669"/>
    <property type="project" value="UniProtKB-SubCell"/>
</dbReference>
<dbReference type="PRINTS" id="PR00219">
    <property type="entry name" value="SYNAPTOBREVN"/>
</dbReference>